<dbReference type="CDD" id="cd00010">
    <property type="entry name" value="AAI_LTSS"/>
    <property type="match status" value="1"/>
</dbReference>
<dbReference type="OrthoDB" id="634940at2759"/>
<organism evidence="3">
    <name type="scientific">Brachypodium distachyon</name>
    <name type="common">Purple false brome</name>
    <name type="synonym">Trachynia distachya</name>
    <dbReference type="NCBI Taxonomy" id="15368"/>
    <lineage>
        <taxon>Eukaryota</taxon>
        <taxon>Viridiplantae</taxon>
        <taxon>Streptophyta</taxon>
        <taxon>Embryophyta</taxon>
        <taxon>Tracheophyta</taxon>
        <taxon>Spermatophyta</taxon>
        <taxon>Magnoliopsida</taxon>
        <taxon>Liliopsida</taxon>
        <taxon>Poales</taxon>
        <taxon>Poaceae</taxon>
        <taxon>BOP clade</taxon>
        <taxon>Pooideae</taxon>
        <taxon>Stipodae</taxon>
        <taxon>Brachypodieae</taxon>
        <taxon>Brachypodium</taxon>
    </lineage>
</organism>
<evidence type="ECO:0000313" key="4">
    <source>
        <dbReference type="Proteomes" id="UP000008810"/>
    </source>
</evidence>
<sequence length="167" mass="17449">MAHVRPLLLLATIFAAAANNAMATTPTSDGTTLPPVPDALELPPLPSPAVPACLQELAVCASVYQDSSKLAPCCSSVKKVIKSDKACICSALGEAQKALEQLKQQQQPGMNATALDGLEMFRQCKMPTDSCDPAKPAGSQNVGNAAPGARSIGRFDIMLLLPLFFLL</sequence>
<dbReference type="RefSeq" id="XP_024317766.1">
    <property type="nucleotide sequence ID" value="XM_024461998.1"/>
</dbReference>
<name>I1I3I5_BRADI</name>
<proteinExistence type="predicted"/>
<accession>I1I3I5</accession>
<reference evidence="2 3" key="1">
    <citation type="journal article" date="2010" name="Nature">
        <title>Genome sequencing and analysis of the model grass Brachypodium distachyon.</title>
        <authorList>
            <consortium name="International Brachypodium Initiative"/>
        </authorList>
    </citation>
    <scope>NUCLEOTIDE SEQUENCE [LARGE SCALE GENOMIC DNA]</scope>
    <source>
        <strain evidence="2">Bd21</strain>
        <strain evidence="3">cv. Bd21</strain>
    </source>
</reference>
<evidence type="ECO:0008006" key="5">
    <source>
        <dbReference type="Google" id="ProtNLM"/>
    </source>
</evidence>
<dbReference type="Gramene" id="KQJ96415">
    <property type="protein sequence ID" value="KQJ96415"/>
    <property type="gene ID" value="BRADI_3g22970v3"/>
</dbReference>
<feature type="chain" id="PRO_5014095003" description="Bifunctional inhibitor/plant lipid transfer protein/seed storage helical domain-containing protein" evidence="1">
    <location>
        <begin position="24"/>
        <end position="167"/>
    </location>
</feature>
<dbReference type="EMBL" id="CM000882">
    <property type="protein sequence ID" value="KQJ96415.1"/>
    <property type="molecule type" value="Genomic_DNA"/>
</dbReference>
<keyword evidence="1" id="KW-0732">Signal</keyword>
<feature type="signal peptide" evidence="1">
    <location>
        <begin position="1"/>
        <end position="23"/>
    </location>
</feature>
<keyword evidence="4" id="KW-1185">Reference proteome</keyword>
<gene>
    <name evidence="3" type="primary">LOC112271817</name>
    <name evidence="2" type="ORF">BRADI_3g22970v3</name>
</gene>
<dbReference type="GeneID" id="112271817"/>
<dbReference type="HOGENOM" id="CLU_113502_0_0_1"/>
<evidence type="ECO:0000313" key="3">
    <source>
        <dbReference type="EnsemblPlants" id="KQJ96415"/>
    </source>
</evidence>
<reference evidence="3" key="3">
    <citation type="submission" date="2018-08" db="UniProtKB">
        <authorList>
            <consortium name="EnsemblPlants"/>
        </authorList>
    </citation>
    <scope>IDENTIFICATION</scope>
    <source>
        <strain evidence="3">cv. Bd21</strain>
    </source>
</reference>
<dbReference type="OMA" id="HTAIMEH"/>
<evidence type="ECO:0000256" key="1">
    <source>
        <dbReference type="SAM" id="SignalP"/>
    </source>
</evidence>
<reference evidence="2" key="2">
    <citation type="submission" date="2017-06" db="EMBL/GenBank/DDBJ databases">
        <title>WGS assembly of Brachypodium distachyon.</title>
        <authorList>
            <consortium name="The International Brachypodium Initiative"/>
            <person name="Lucas S."/>
            <person name="Harmon-Smith M."/>
            <person name="Lail K."/>
            <person name="Tice H."/>
            <person name="Grimwood J."/>
            <person name="Bruce D."/>
            <person name="Barry K."/>
            <person name="Shu S."/>
            <person name="Lindquist E."/>
            <person name="Wang M."/>
            <person name="Pitluck S."/>
            <person name="Vogel J.P."/>
            <person name="Garvin D.F."/>
            <person name="Mockler T.C."/>
            <person name="Schmutz J."/>
            <person name="Rokhsar D."/>
            <person name="Bevan M.W."/>
        </authorList>
    </citation>
    <scope>NUCLEOTIDE SEQUENCE</scope>
    <source>
        <strain evidence="2">Bd21</strain>
    </source>
</reference>
<dbReference type="AlphaFoldDB" id="I1I3I5"/>
<dbReference type="EnsemblPlants" id="KQJ96415">
    <property type="protein sequence ID" value="KQJ96415"/>
    <property type="gene ID" value="BRADI_3g22970v3"/>
</dbReference>
<dbReference type="Proteomes" id="UP000008810">
    <property type="component" value="Chromosome 3"/>
</dbReference>
<dbReference type="eggNOG" id="ENOG502R3MU">
    <property type="taxonomic scope" value="Eukaryota"/>
</dbReference>
<dbReference type="SUPFAM" id="SSF47699">
    <property type="entry name" value="Bifunctional inhibitor/lipid-transfer protein/seed storage 2S albumin"/>
    <property type="match status" value="1"/>
</dbReference>
<evidence type="ECO:0000313" key="2">
    <source>
        <dbReference type="EMBL" id="KQJ96415.1"/>
    </source>
</evidence>
<dbReference type="InterPro" id="IPR036312">
    <property type="entry name" value="Bifun_inhib/LTP/seed_sf"/>
</dbReference>
<protein>
    <recommendedName>
        <fullName evidence="5">Bifunctional inhibitor/plant lipid transfer protein/seed storage helical domain-containing protein</fullName>
    </recommendedName>
</protein>